<dbReference type="Pfam" id="PF08446">
    <property type="entry name" value="PAS_2"/>
    <property type="match status" value="1"/>
</dbReference>
<dbReference type="InterPro" id="IPR035965">
    <property type="entry name" value="PAS-like_dom_sf"/>
</dbReference>
<dbReference type="SMART" id="SM00577">
    <property type="entry name" value="CPDc"/>
    <property type="match status" value="1"/>
</dbReference>
<dbReference type="CDD" id="cd00082">
    <property type="entry name" value="HisKA"/>
    <property type="match status" value="1"/>
</dbReference>
<dbReference type="PROSITE" id="PS50969">
    <property type="entry name" value="FCP1"/>
    <property type="match status" value="1"/>
</dbReference>
<evidence type="ECO:0000259" key="11">
    <source>
        <dbReference type="PROSITE" id="PS50112"/>
    </source>
</evidence>
<dbReference type="InterPro" id="IPR016132">
    <property type="entry name" value="Phyto_chromo_attachment"/>
</dbReference>
<keyword evidence="7" id="KW-0675">Receptor</keyword>
<evidence type="ECO:0000256" key="4">
    <source>
        <dbReference type="ARBA" id="ARBA00022991"/>
    </source>
</evidence>
<dbReference type="PROSITE" id="PS00245">
    <property type="entry name" value="PHYTOCHROME_1"/>
    <property type="match status" value="1"/>
</dbReference>
<evidence type="ECO:0000313" key="13">
    <source>
        <dbReference type="EMBL" id="GJT14881.1"/>
    </source>
</evidence>
<name>A0ABQ5BMF2_9ASTR</name>
<dbReference type="InterPro" id="IPR000014">
    <property type="entry name" value="PAS"/>
</dbReference>
<dbReference type="InterPro" id="IPR011948">
    <property type="entry name" value="Dullard_phosphatase"/>
</dbReference>
<dbReference type="Gene3D" id="3.30.450.270">
    <property type="match status" value="1"/>
</dbReference>
<evidence type="ECO:0000259" key="10">
    <source>
        <dbReference type="PROSITE" id="PS50109"/>
    </source>
</evidence>
<evidence type="ECO:0000313" key="14">
    <source>
        <dbReference type="Proteomes" id="UP001151760"/>
    </source>
</evidence>
<accession>A0ABQ5BMF2</accession>
<dbReference type="InterPro" id="IPR023214">
    <property type="entry name" value="HAD_sf"/>
</dbReference>
<dbReference type="Pfam" id="PF00360">
    <property type="entry name" value="PHY"/>
    <property type="match status" value="1"/>
</dbReference>
<sequence>MPSLKMKMKSTTGCLREKNGLHVCQKSSKISKNCASQVKSFQQEAQLETCIPNKHDDSFCSEATVKELRCDETDCCELLDEDNIQDLAQANCSSTMETIFSPIPETVDNASEATTSDDGGSETDHEAPSLGSNDSDSSNRNLCEYQSCNVSDFFISDMIVSSSPYTEATCLPDFGCDESFTFSDDDFMLLPFLEDSFDTCNESDDSINRTGSGMVSEESNLYMAIHQLRSCNPEIDSDVNTYPEWDPAECLDPQMFIRNLPDLSELETNVRHERKTVTLVLDLDETLVHSSLEYCDDADFTFPVFVDLREYTVYVKKRPHLREFLERVSEMFQVFIFTASQSIYAKQLLDVLDPDGKIISHRAYRESCVFVDGCYTKDLTVLGVDLAKVAIVDNCPQVFRLQVNNGIPIKSWFSDPSDCALISLLPFLERLADAEDVRPIIAKRFGFLLGLLSNLCQIVVEENFCFAVSNEDIYNGVIQKCHSNSNKNQSLAQYSADARLLSEYEQSVGSGKSFNYSNLLTHAPKAVAEQEMTAYLSTIQRGGFVQPFGCMIAVHEPTFRIISFSENCFSMLSLNVGKDHENHDGPNEAKKSLLGVDARTLFTSSSRASLERAVASREISLLNPIWVHSRTTRKPFYAILHRIDVGVVIDLEPANSSDPTLLFAGAVQSQKLVVRAISRLQSLPVGISGYTDIPQQAARPPCLVNSTLRAPHGCHAVYMANMSSVASLVMAILINNNDSMKLWGLLACHHTTPRYIPFPLRYACEFLMQSMGLQLYMELQLAEQKAEKRILRMQTTLCDMHLRDDPFSIITQSPSIMDLVKCDGAALYYDGKVFLLGVTPTESQVIDIANWLCSEHKDSTGFSTESLSSAGYPDALSLGDAVCGMAAARITSKDFLFWFRSHTENEIKWAGAKHHPQDEDDGEKMHPRTSFKAFLEVVKNRSFPWEVSEINVIHSLQLIMRTSAQDDEDNGGGKMMKYGQQTESGAKEMDEIGSVACEMVRLIETASVPIFGVDASGLINGWNGKIAELTGVIASEAMGKSLIDEVVHETSRAVVEDLVNRALQGEEKKNVELKLQKVGMQQQKNTILYIVANTCTSRDYMSNVIGVCFVGQDVTTEKIVMDKFIRMEGDYNTIIQSLNPLIPPLFASDENACCSEWNAAMETLTGHMKHEVLGKVLPGDIFGGLCQLKDEDTVTNFMILLYGAINGHDATDIPFGFFGKDGNLVQAHLTANKRVGEGGKIVGCFCFLQTSARLSLNDRKRDGATLKCNDLVYVRQEIKNPLNGLRFTHKLLENSALSDDQKQYLETSDACERQIASIIENMDVKSIEEGNVELNLDHFVMENLLDAIVSQVMILLKEKNIPLVHEIPDQIKTLALVGDQIRLQIVLSDFLLSIVNHAPSPDGWVEIKVSPGLRMIQDGHEFIHLHFRMSHPGAGLPAAIIGDMYEERKQWGTQEGLALNLSRKLLGKNRALEDMVNAMFLSPGLSHGMWGKAIISATYLFDKIHCK</sequence>
<dbReference type="InterPro" id="IPR043150">
    <property type="entry name" value="Phytochrome_PHY_sf"/>
</dbReference>
<dbReference type="PROSITE" id="PS50046">
    <property type="entry name" value="PHYTOCHROME_2"/>
    <property type="match status" value="1"/>
</dbReference>
<dbReference type="PANTHER" id="PTHR47876">
    <property type="entry name" value="OS08G0260000 PROTEIN"/>
    <property type="match status" value="1"/>
</dbReference>
<dbReference type="NCBIfam" id="TIGR02251">
    <property type="entry name" value="HIF-SF_euk"/>
    <property type="match status" value="1"/>
</dbReference>
<keyword evidence="3" id="KW-0716">Sensory transduction</keyword>
<dbReference type="InterPro" id="IPR004274">
    <property type="entry name" value="FCP1_dom"/>
</dbReference>
<dbReference type="InterPro" id="IPR001294">
    <property type="entry name" value="Phytochrome"/>
</dbReference>
<dbReference type="InterPro" id="IPR013516">
    <property type="entry name" value="Phyto_chromo_BS"/>
</dbReference>
<keyword evidence="5" id="KW-0805">Transcription regulation</keyword>
<reference evidence="13" key="1">
    <citation type="journal article" date="2022" name="Int. J. Mol. Sci.">
        <title>Draft Genome of Tanacetum Coccineum: Genomic Comparison of Closely Related Tanacetum-Family Plants.</title>
        <authorList>
            <person name="Yamashiro T."/>
            <person name="Shiraishi A."/>
            <person name="Nakayama K."/>
            <person name="Satake H."/>
        </authorList>
    </citation>
    <scope>NUCLEOTIDE SEQUENCE</scope>
</reference>
<dbReference type="SUPFAM" id="SSF56784">
    <property type="entry name" value="HAD-like"/>
    <property type="match status" value="1"/>
</dbReference>
<dbReference type="NCBIfam" id="TIGR00229">
    <property type="entry name" value="sensory_box"/>
    <property type="match status" value="1"/>
</dbReference>
<evidence type="ECO:0000259" key="12">
    <source>
        <dbReference type="PROSITE" id="PS50969"/>
    </source>
</evidence>
<dbReference type="InterPro" id="IPR029016">
    <property type="entry name" value="GAF-like_dom_sf"/>
</dbReference>
<dbReference type="SMART" id="SM00388">
    <property type="entry name" value="HisKA"/>
    <property type="match status" value="1"/>
</dbReference>
<dbReference type="Gene3D" id="3.30.450.40">
    <property type="match status" value="1"/>
</dbReference>
<dbReference type="InterPro" id="IPR036412">
    <property type="entry name" value="HAD-like_sf"/>
</dbReference>
<evidence type="ECO:0000259" key="9">
    <source>
        <dbReference type="PROSITE" id="PS50046"/>
    </source>
</evidence>
<dbReference type="Gene3D" id="3.30.565.10">
    <property type="entry name" value="Histidine kinase-like ATPase, C-terminal domain"/>
    <property type="match status" value="1"/>
</dbReference>
<dbReference type="PROSITE" id="PS50109">
    <property type="entry name" value="HIS_KIN"/>
    <property type="match status" value="1"/>
</dbReference>
<dbReference type="Pfam" id="PF01590">
    <property type="entry name" value="GAF"/>
    <property type="match status" value="1"/>
</dbReference>
<feature type="domain" description="Histidine kinase" evidence="10">
    <location>
        <begin position="1273"/>
        <end position="1466"/>
    </location>
</feature>
<feature type="region of interest" description="Disordered" evidence="8">
    <location>
        <begin position="103"/>
        <end position="138"/>
    </location>
</feature>
<dbReference type="InterPro" id="IPR003661">
    <property type="entry name" value="HisK_dim/P_dom"/>
</dbReference>
<dbReference type="CDD" id="cd00130">
    <property type="entry name" value="PAS"/>
    <property type="match status" value="1"/>
</dbReference>
<feature type="domain" description="PAS" evidence="11">
    <location>
        <begin position="1130"/>
        <end position="1208"/>
    </location>
</feature>
<keyword evidence="14" id="KW-1185">Reference proteome</keyword>
<dbReference type="Proteomes" id="UP001151760">
    <property type="component" value="Unassembled WGS sequence"/>
</dbReference>
<keyword evidence="2" id="KW-0600">Photoreceptor protein</keyword>
<dbReference type="PROSITE" id="PS50112">
    <property type="entry name" value="PAS"/>
    <property type="match status" value="2"/>
</dbReference>
<feature type="domain" description="Phytochrome chromophore attachment site" evidence="9">
    <location>
        <begin position="690"/>
        <end position="769"/>
    </location>
</feature>
<dbReference type="InterPro" id="IPR013654">
    <property type="entry name" value="PAS_2"/>
</dbReference>
<feature type="domain" description="PAS" evidence="11">
    <location>
        <begin position="995"/>
        <end position="1066"/>
    </location>
</feature>
<dbReference type="CDD" id="cd07521">
    <property type="entry name" value="HAD_FCP1-like"/>
    <property type="match status" value="1"/>
</dbReference>
<evidence type="ECO:0000256" key="3">
    <source>
        <dbReference type="ARBA" id="ARBA00022606"/>
    </source>
</evidence>
<comment type="caution">
    <text evidence="13">The sequence shown here is derived from an EMBL/GenBank/DDBJ whole genome shotgun (WGS) entry which is preliminary data.</text>
</comment>
<protein>
    <submittedName>
        <fullName evidence="13">Phytochrome E</fullName>
    </submittedName>
</protein>
<evidence type="ECO:0000256" key="8">
    <source>
        <dbReference type="SAM" id="MobiDB-lite"/>
    </source>
</evidence>
<feature type="domain" description="FCP1 homology" evidence="12">
    <location>
        <begin position="272"/>
        <end position="431"/>
    </location>
</feature>
<evidence type="ECO:0000256" key="2">
    <source>
        <dbReference type="ARBA" id="ARBA00022543"/>
    </source>
</evidence>
<dbReference type="Gene3D" id="3.30.450.20">
    <property type="entry name" value="PAS domain"/>
    <property type="match status" value="3"/>
</dbReference>
<dbReference type="Gene3D" id="3.40.50.1000">
    <property type="entry name" value="HAD superfamily/HAD-like"/>
    <property type="match status" value="1"/>
</dbReference>
<evidence type="ECO:0000256" key="7">
    <source>
        <dbReference type="ARBA" id="ARBA00023170"/>
    </source>
</evidence>
<evidence type="ECO:0000256" key="6">
    <source>
        <dbReference type="ARBA" id="ARBA00023163"/>
    </source>
</evidence>
<dbReference type="SUPFAM" id="SSF55785">
    <property type="entry name" value="PYP-like sensor domain (PAS domain)"/>
    <property type="match status" value="3"/>
</dbReference>
<dbReference type="Pfam" id="PF03031">
    <property type="entry name" value="NIF"/>
    <property type="match status" value="1"/>
</dbReference>
<dbReference type="InterPro" id="IPR036890">
    <property type="entry name" value="HATPase_C_sf"/>
</dbReference>
<gene>
    <name evidence="13" type="ORF">Tco_0873587</name>
</gene>
<comment type="similarity">
    <text evidence="1">Belongs to the phytochrome family.</text>
</comment>
<keyword evidence="4" id="KW-0157">Chromophore</keyword>
<reference evidence="13" key="2">
    <citation type="submission" date="2022-01" db="EMBL/GenBank/DDBJ databases">
        <authorList>
            <person name="Yamashiro T."/>
            <person name="Shiraishi A."/>
            <person name="Satake H."/>
            <person name="Nakayama K."/>
        </authorList>
    </citation>
    <scope>NUCLEOTIDE SEQUENCE</scope>
</reference>
<dbReference type="InterPro" id="IPR003018">
    <property type="entry name" value="GAF"/>
</dbReference>
<dbReference type="Pfam" id="PF00512">
    <property type="entry name" value="HisKA"/>
    <property type="match status" value="1"/>
</dbReference>
<evidence type="ECO:0000256" key="5">
    <source>
        <dbReference type="ARBA" id="ARBA00023015"/>
    </source>
</evidence>
<proteinExistence type="inferred from homology"/>
<evidence type="ECO:0000256" key="1">
    <source>
        <dbReference type="ARBA" id="ARBA00008235"/>
    </source>
</evidence>
<feature type="compositionally biased region" description="Polar residues" evidence="8">
    <location>
        <begin position="108"/>
        <end position="118"/>
    </location>
</feature>
<organism evidence="13 14">
    <name type="scientific">Tanacetum coccineum</name>
    <dbReference type="NCBI Taxonomy" id="301880"/>
    <lineage>
        <taxon>Eukaryota</taxon>
        <taxon>Viridiplantae</taxon>
        <taxon>Streptophyta</taxon>
        <taxon>Embryophyta</taxon>
        <taxon>Tracheophyta</taxon>
        <taxon>Spermatophyta</taxon>
        <taxon>Magnoliopsida</taxon>
        <taxon>eudicotyledons</taxon>
        <taxon>Gunneridae</taxon>
        <taxon>Pentapetalae</taxon>
        <taxon>asterids</taxon>
        <taxon>campanulids</taxon>
        <taxon>Asterales</taxon>
        <taxon>Asteraceae</taxon>
        <taxon>Asteroideae</taxon>
        <taxon>Anthemideae</taxon>
        <taxon>Anthemidinae</taxon>
        <taxon>Tanacetum</taxon>
    </lineage>
</organism>
<dbReference type="InterPro" id="IPR013767">
    <property type="entry name" value="PAS_fold"/>
</dbReference>
<dbReference type="EMBL" id="BQNB010013351">
    <property type="protein sequence ID" value="GJT14881.1"/>
    <property type="molecule type" value="Genomic_DNA"/>
</dbReference>
<dbReference type="SMART" id="SM00091">
    <property type="entry name" value="PAS"/>
    <property type="match status" value="2"/>
</dbReference>
<keyword evidence="6" id="KW-0804">Transcription</keyword>
<dbReference type="Pfam" id="PF00989">
    <property type="entry name" value="PAS"/>
    <property type="match status" value="2"/>
</dbReference>
<dbReference type="InterPro" id="IPR005467">
    <property type="entry name" value="His_kinase_dom"/>
</dbReference>
<dbReference type="SUPFAM" id="SSF55781">
    <property type="entry name" value="GAF domain-like"/>
    <property type="match status" value="2"/>
</dbReference>
<dbReference type="PANTHER" id="PTHR47876:SF3">
    <property type="entry name" value="PHYTOCHROME 1"/>
    <property type="match status" value="1"/>
</dbReference>
<dbReference type="InterPro" id="IPR013515">
    <property type="entry name" value="Phytochrome_cen-reg"/>
</dbReference>
<dbReference type="PRINTS" id="PR01033">
    <property type="entry name" value="PHYTOCHROME"/>
</dbReference>